<dbReference type="Gramene" id="TraesNOR2A03G00827720.1">
    <property type="protein sequence ID" value="TraesNOR2A03G00827720.1.CDS1"/>
    <property type="gene ID" value="TraesNOR2A03G00827720"/>
</dbReference>
<dbReference type="CDD" id="cd02241">
    <property type="entry name" value="cupin_OxOx"/>
    <property type="match status" value="1"/>
</dbReference>
<dbReference type="Proteomes" id="UP000019116">
    <property type="component" value="Chromosome Un"/>
</dbReference>
<keyword evidence="6 10" id="KW-1015">Disulfide bond</keyword>
<dbReference type="PaxDb" id="4565-Traes_2AL_1883527BF.1"/>
<dbReference type="STRING" id="4565.A0A3B6U6X7"/>
<keyword evidence="12" id="KW-0472">Membrane</keyword>
<feature type="disulfide bond" evidence="10">
    <location>
        <begin position="27"/>
        <end position="42"/>
    </location>
</feature>
<keyword evidence="3 11" id="KW-0052">Apoplast</keyword>
<feature type="binding site" evidence="9">
    <location>
        <position position="104"/>
    </location>
    <ligand>
        <name>Mn(2+)</name>
        <dbReference type="ChEBI" id="CHEBI:29035"/>
    </ligand>
</feature>
<dbReference type="Gramene" id="TraesSTA2D03G01287540.1">
    <property type="protein sequence ID" value="TraesSTA2D03G01287540.1.CDS1"/>
    <property type="gene ID" value="TraesSTA2D03G01287540"/>
</dbReference>
<evidence type="ECO:0000256" key="2">
    <source>
        <dbReference type="ARBA" id="ARBA00007456"/>
    </source>
</evidence>
<evidence type="ECO:0000256" key="4">
    <source>
        <dbReference type="ARBA" id="ARBA00022525"/>
    </source>
</evidence>
<evidence type="ECO:0000259" key="13">
    <source>
        <dbReference type="SMART" id="SM00835"/>
    </source>
</evidence>
<feature type="binding site" evidence="9">
    <location>
        <position position="111"/>
    </location>
    <ligand>
        <name>Mn(2+)</name>
        <dbReference type="ChEBI" id="CHEBI:29035"/>
    </ligand>
</feature>
<feature type="binding site" evidence="9">
    <location>
        <position position="152"/>
    </location>
    <ligand>
        <name>Mn(2+)</name>
        <dbReference type="ChEBI" id="CHEBI:29035"/>
    </ligand>
</feature>
<dbReference type="InterPro" id="IPR006045">
    <property type="entry name" value="Cupin_1"/>
</dbReference>
<evidence type="ECO:0000313" key="15">
    <source>
        <dbReference type="Proteomes" id="UP000019116"/>
    </source>
</evidence>
<dbReference type="Gramene" id="TraesWEE_scaffold_158598_01G000100.1">
    <property type="protein sequence ID" value="TraesWEE_scaffold_158598_01G000100.1"/>
    <property type="gene ID" value="TraesWEE_scaffold_158598_01G000100"/>
</dbReference>
<evidence type="ECO:0000256" key="10">
    <source>
        <dbReference type="PIRSR" id="PIRSR601929-3"/>
    </source>
</evidence>
<keyword evidence="5 8" id="KW-0479">Metal-binding</keyword>
<dbReference type="Gramene" id="TraesCAD_scaffold_003127_01G000900.1">
    <property type="protein sequence ID" value="TraesCAD_scaffold_003127_01G000900.1"/>
    <property type="gene ID" value="TraesCAD_scaffold_003127_01G000900"/>
</dbReference>
<proteinExistence type="inferred from homology"/>
<feature type="transmembrane region" description="Helical" evidence="12">
    <location>
        <begin position="239"/>
        <end position="261"/>
    </location>
</feature>
<keyword evidence="7 8" id="KW-0464">Manganese</keyword>
<feature type="binding site" evidence="8">
    <location>
        <position position="111"/>
    </location>
    <ligand>
        <name>oxalate</name>
        <dbReference type="ChEBI" id="CHEBI:30623"/>
    </ligand>
</feature>
<feature type="signal peptide" evidence="11">
    <location>
        <begin position="1"/>
        <end position="20"/>
    </location>
</feature>
<evidence type="ECO:0000256" key="8">
    <source>
        <dbReference type="PIRSR" id="PIRSR601929-1"/>
    </source>
</evidence>
<keyword evidence="11" id="KW-0732">Signal</keyword>
<dbReference type="EnsemblPlants" id="TraesCSU02G137500.1">
    <property type="protein sequence ID" value="TraesCSU02G137500.1.cds1"/>
    <property type="gene ID" value="TraesCSU02G137500"/>
</dbReference>
<dbReference type="InterPro" id="IPR014710">
    <property type="entry name" value="RmlC-like_jellyroll"/>
</dbReference>
<evidence type="ECO:0000256" key="9">
    <source>
        <dbReference type="PIRSR" id="PIRSR601929-2"/>
    </source>
</evidence>
<evidence type="ECO:0000256" key="6">
    <source>
        <dbReference type="ARBA" id="ARBA00023157"/>
    </source>
</evidence>
<feature type="domain" description="Cupin type-1" evidence="13">
    <location>
        <begin position="56"/>
        <end position="172"/>
    </location>
</feature>
<dbReference type="Gramene" id="TraesCSU02G137500.1">
    <property type="protein sequence ID" value="TraesCSU02G137500.1.cds1"/>
    <property type="gene ID" value="TraesCSU02G137500"/>
</dbReference>
<dbReference type="PROSITE" id="PS00725">
    <property type="entry name" value="GERMIN"/>
    <property type="match status" value="1"/>
</dbReference>
<dbReference type="PRINTS" id="PR00325">
    <property type="entry name" value="GERMIN"/>
</dbReference>
<evidence type="ECO:0000256" key="1">
    <source>
        <dbReference type="ARBA" id="ARBA00004271"/>
    </source>
</evidence>
<reference evidence="14" key="2">
    <citation type="submission" date="2018-10" db="UniProtKB">
        <authorList>
            <consortium name="EnsemblPlants"/>
        </authorList>
    </citation>
    <scope>IDENTIFICATION</scope>
</reference>
<keyword evidence="15" id="KW-1185">Reference proteome</keyword>
<protein>
    <recommendedName>
        <fullName evidence="11">Germin-like protein</fullName>
    </recommendedName>
</protein>
<dbReference type="GO" id="GO:0048046">
    <property type="term" value="C:apoplast"/>
    <property type="evidence" value="ECO:0007669"/>
    <property type="project" value="UniProtKB-SubCell"/>
</dbReference>
<evidence type="ECO:0000256" key="12">
    <source>
        <dbReference type="SAM" id="Phobius"/>
    </source>
</evidence>
<dbReference type="GO" id="GO:0030145">
    <property type="term" value="F:manganese ion binding"/>
    <property type="evidence" value="ECO:0007669"/>
    <property type="project" value="UniProtKB-UniRule"/>
</dbReference>
<comment type="similarity">
    <text evidence="2 11">Belongs to the germin family.</text>
</comment>
<evidence type="ECO:0000313" key="14">
    <source>
        <dbReference type="EnsemblPlants" id="TraesCSU02G137500.1.cds1"/>
    </source>
</evidence>
<sequence length="277" mass="29906">MAKIVLLLSLLLLFWCVAQAQLAKEFCVADLGSSDTPAGYPCKPQAAVTADDFYYRGLGTTGPTVNPFKISLSSAFVTSFPGVNGLGISAARVDFAVGGVVPLHWHPAATELIFVVEGTLSCGFISATSNNRVYTNTLYKGDMMVLPQGQPHFQYNLGNTTAVQQPQPRRADPRLCALRQQPPVGGAHQGHPPRRLAGQEAQGALRRHRMSLSSSPSLASPPPGLNLNLNWSCSCFSGLIYFIILSSFKIFCYLYACMYVCGVKFSEFLCSSGLEEI</sequence>
<reference evidence="14" key="1">
    <citation type="submission" date="2018-08" db="EMBL/GenBank/DDBJ databases">
        <authorList>
            <person name="Rossello M."/>
        </authorList>
    </citation>
    <scope>NUCLEOTIDE SEQUENCE [LARGE SCALE GENOMIC DNA]</scope>
    <source>
        <strain evidence="14">cv. Chinese Spring</strain>
    </source>
</reference>
<dbReference type="InterPro" id="IPR011051">
    <property type="entry name" value="RmlC_Cupin_sf"/>
</dbReference>
<keyword evidence="4 11" id="KW-0964">Secreted</keyword>
<dbReference type="Gramene" id="TraesMAC2B03G01077510.1">
    <property type="protein sequence ID" value="TraesMAC2B03G01077510.1.CDS1"/>
    <property type="gene ID" value="TraesMAC2B03G01077510"/>
</dbReference>
<dbReference type="OrthoDB" id="601303at2759"/>
<evidence type="ECO:0000256" key="3">
    <source>
        <dbReference type="ARBA" id="ARBA00022523"/>
    </source>
</evidence>
<feature type="chain" id="PRO_5043076873" description="Germin-like protein" evidence="11">
    <location>
        <begin position="21"/>
        <end position="277"/>
    </location>
</feature>
<evidence type="ECO:0000256" key="11">
    <source>
        <dbReference type="RuleBase" id="RU366015"/>
    </source>
</evidence>
<organism evidence="14">
    <name type="scientific">Triticum aestivum</name>
    <name type="common">Wheat</name>
    <dbReference type="NCBI Taxonomy" id="4565"/>
    <lineage>
        <taxon>Eukaryota</taxon>
        <taxon>Viridiplantae</taxon>
        <taxon>Streptophyta</taxon>
        <taxon>Embryophyta</taxon>
        <taxon>Tracheophyta</taxon>
        <taxon>Spermatophyta</taxon>
        <taxon>Magnoliopsida</taxon>
        <taxon>Liliopsida</taxon>
        <taxon>Poales</taxon>
        <taxon>Poaceae</taxon>
        <taxon>BOP clade</taxon>
        <taxon>Pooideae</taxon>
        <taxon>Triticodae</taxon>
        <taxon>Triticeae</taxon>
        <taxon>Triticinae</taxon>
        <taxon>Triticum</taxon>
    </lineage>
</organism>
<dbReference type="InterPro" id="IPR019780">
    <property type="entry name" value="Germin_Mn-BS"/>
</dbReference>
<dbReference type="Gene3D" id="2.60.120.10">
    <property type="entry name" value="Jelly Rolls"/>
    <property type="match status" value="1"/>
</dbReference>
<evidence type="ECO:0000256" key="5">
    <source>
        <dbReference type="ARBA" id="ARBA00022723"/>
    </source>
</evidence>
<dbReference type="InterPro" id="IPR001929">
    <property type="entry name" value="Germin"/>
</dbReference>
<dbReference type="Gramene" id="TraesLDM2A03G00821640.1">
    <property type="protein sequence ID" value="TraesLDM2A03G00821640.1.CDS1"/>
    <property type="gene ID" value="TraesLDM2A03G00821640"/>
</dbReference>
<dbReference type="SMR" id="A0A3B6U6X7"/>
<keyword evidence="12" id="KW-0812">Transmembrane</keyword>
<dbReference type="PANTHER" id="PTHR31238">
    <property type="entry name" value="GERMIN-LIKE PROTEIN SUBFAMILY 3 MEMBER 3"/>
    <property type="match status" value="1"/>
</dbReference>
<keyword evidence="12" id="KW-1133">Transmembrane helix</keyword>
<dbReference type="SUPFAM" id="SSF51182">
    <property type="entry name" value="RmlC-like cupins"/>
    <property type="match status" value="1"/>
</dbReference>
<dbReference type="GO" id="GO:0031012">
    <property type="term" value="C:extracellular matrix"/>
    <property type="evidence" value="ECO:0000318"/>
    <property type="project" value="GO_Central"/>
</dbReference>
<dbReference type="Pfam" id="PF00190">
    <property type="entry name" value="Cupin_1"/>
    <property type="match status" value="1"/>
</dbReference>
<comment type="subcellular location">
    <subcellularLocation>
        <location evidence="1 11">Secreted</location>
        <location evidence="1 11">Extracellular space</location>
        <location evidence="1 11">Apoplast</location>
    </subcellularLocation>
</comment>
<dbReference type="SMART" id="SM00835">
    <property type="entry name" value="Cupin_1"/>
    <property type="match status" value="1"/>
</dbReference>
<accession>A0A3B6U6X7</accession>
<name>A0A3B6U6X7_WHEAT</name>
<dbReference type="AlphaFoldDB" id="A0A3B6U6X7"/>
<evidence type="ECO:0000256" key="7">
    <source>
        <dbReference type="ARBA" id="ARBA00023211"/>
    </source>
</evidence>
<feature type="binding site" evidence="8">
    <location>
        <position position="106"/>
    </location>
    <ligand>
        <name>oxalate</name>
        <dbReference type="ChEBI" id="CHEBI:30623"/>
    </ligand>
</feature>
<feature type="binding site" evidence="9">
    <location>
        <position position="106"/>
    </location>
    <ligand>
        <name>Mn(2+)</name>
        <dbReference type="ChEBI" id="CHEBI:29035"/>
    </ligand>
</feature>